<dbReference type="InterPro" id="IPR020067">
    <property type="entry name" value="Frizzled_dom"/>
</dbReference>
<keyword evidence="6" id="KW-0879">Wnt signaling pathway</keyword>
<dbReference type="PROSITE" id="PS50038">
    <property type="entry name" value="FZ"/>
    <property type="match status" value="1"/>
</dbReference>
<evidence type="ECO:0000256" key="4">
    <source>
        <dbReference type="ARBA" id="ARBA00022473"/>
    </source>
</evidence>
<dbReference type="GO" id="GO:0035567">
    <property type="term" value="P:non-canonical Wnt signaling pathway"/>
    <property type="evidence" value="ECO:0000318"/>
    <property type="project" value="GO_Central"/>
</dbReference>
<feature type="region of interest" description="Disordered" evidence="15">
    <location>
        <begin position="324"/>
        <end position="371"/>
    </location>
</feature>
<evidence type="ECO:0000256" key="13">
    <source>
        <dbReference type="ARBA" id="ARBA00031515"/>
    </source>
</evidence>
<dbReference type="GO" id="GO:0090090">
    <property type="term" value="P:negative regulation of canonical Wnt signaling pathway"/>
    <property type="evidence" value="ECO:0007669"/>
    <property type="project" value="UniProtKB-ARBA"/>
</dbReference>
<dbReference type="RefSeq" id="XP_035657958.1">
    <property type="nucleotide sequence ID" value="XM_035802065.1"/>
</dbReference>
<dbReference type="OrthoDB" id="5946121at2759"/>
<dbReference type="GeneID" id="118403366"/>
<dbReference type="InterPro" id="IPR036790">
    <property type="entry name" value="Frizzled_dom_sf"/>
</dbReference>
<dbReference type="PANTHER" id="PTHR11309:SF96">
    <property type="entry name" value="SECRETED FRIZZLED-RELATED PROTEIN 3"/>
    <property type="match status" value="1"/>
</dbReference>
<feature type="region of interest" description="Disordered" evidence="15">
    <location>
        <begin position="153"/>
        <end position="187"/>
    </location>
</feature>
<feature type="domain" description="NTR" evidence="18">
    <location>
        <begin position="208"/>
        <end position="336"/>
    </location>
</feature>
<evidence type="ECO:0000256" key="2">
    <source>
        <dbReference type="ARBA" id="ARBA00010054"/>
    </source>
</evidence>
<dbReference type="Gene3D" id="2.40.50.120">
    <property type="match status" value="1"/>
</dbReference>
<dbReference type="Gene3D" id="1.10.2000.10">
    <property type="entry name" value="Frizzled cysteine-rich domain"/>
    <property type="match status" value="1"/>
</dbReference>
<dbReference type="Proteomes" id="UP000001554">
    <property type="component" value="Chromosome 16"/>
</dbReference>
<evidence type="ECO:0000256" key="3">
    <source>
        <dbReference type="ARBA" id="ARBA00020513"/>
    </source>
</evidence>
<keyword evidence="4" id="KW-0217">Developmental protein</keyword>
<evidence type="ECO:0000313" key="19">
    <source>
        <dbReference type="Proteomes" id="UP000001554"/>
    </source>
</evidence>
<dbReference type="InterPro" id="IPR001134">
    <property type="entry name" value="Netrin_domain"/>
</dbReference>
<feature type="compositionally biased region" description="Basic and acidic residues" evidence="15">
    <location>
        <begin position="348"/>
        <end position="371"/>
    </location>
</feature>
<dbReference type="InterPro" id="IPR015526">
    <property type="entry name" value="Frizzled/SFRP"/>
</dbReference>
<accession>A0A9J7KGK1</accession>
<dbReference type="KEGG" id="bfo:118403366"/>
<dbReference type="Pfam" id="PF01392">
    <property type="entry name" value="Fz"/>
    <property type="match status" value="1"/>
</dbReference>
<dbReference type="InterPro" id="IPR008993">
    <property type="entry name" value="TIMP-like_OB-fold"/>
</dbReference>
<evidence type="ECO:0000256" key="15">
    <source>
        <dbReference type="SAM" id="MobiDB-lite"/>
    </source>
</evidence>
<dbReference type="GO" id="GO:0017147">
    <property type="term" value="F:Wnt-protein binding"/>
    <property type="evidence" value="ECO:0000318"/>
    <property type="project" value="GO_Central"/>
</dbReference>
<keyword evidence="9 14" id="KW-1015">Disulfide bond</keyword>
<evidence type="ECO:0000256" key="7">
    <source>
        <dbReference type="ARBA" id="ARBA00022729"/>
    </source>
</evidence>
<dbReference type="Pfam" id="PF01759">
    <property type="entry name" value="NTR"/>
    <property type="match status" value="1"/>
</dbReference>
<dbReference type="SUPFAM" id="SSF50242">
    <property type="entry name" value="TIMP-like"/>
    <property type="match status" value="1"/>
</dbReference>
<comment type="subcellular location">
    <subcellularLocation>
        <location evidence="1">Secreted</location>
    </subcellularLocation>
</comment>
<dbReference type="SUPFAM" id="SSF63501">
    <property type="entry name" value="Frizzled cysteine-rich domain"/>
    <property type="match status" value="1"/>
</dbReference>
<gene>
    <name evidence="20" type="primary">LOC118403366</name>
</gene>
<comment type="caution">
    <text evidence="14">Lacks conserved residue(s) required for the propagation of feature annotation.</text>
</comment>
<protein>
    <recommendedName>
        <fullName evidence="3">Secreted frizzled-related protein 3</fullName>
    </recommendedName>
    <alternativeName>
        <fullName evidence="13">Frizzled-related protein 1</fullName>
    </alternativeName>
    <alternativeName>
        <fullName evidence="12">FrzB-1</fullName>
    </alternativeName>
</protein>
<dbReference type="OMA" id="FAPICTP"/>
<reference evidence="20" key="2">
    <citation type="submission" date="2025-08" db="UniProtKB">
        <authorList>
            <consortium name="RefSeq"/>
        </authorList>
    </citation>
    <scope>IDENTIFICATION</scope>
    <source>
        <strain evidence="20">S238N-H82</strain>
        <tissue evidence="20">Testes</tissue>
    </source>
</reference>
<reference evidence="19" key="1">
    <citation type="journal article" date="2020" name="Nat. Ecol. Evol.">
        <title>Deeply conserved synteny resolves early events in vertebrate evolution.</title>
        <authorList>
            <person name="Simakov O."/>
            <person name="Marletaz F."/>
            <person name="Yue J.X."/>
            <person name="O'Connell B."/>
            <person name="Jenkins J."/>
            <person name="Brandt A."/>
            <person name="Calef R."/>
            <person name="Tung C.H."/>
            <person name="Huang T.K."/>
            <person name="Schmutz J."/>
            <person name="Satoh N."/>
            <person name="Yu J.K."/>
            <person name="Putnam N.H."/>
            <person name="Green R.E."/>
            <person name="Rokhsar D.S."/>
        </authorList>
    </citation>
    <scope>NUCLEOTIDE SEQUENCE [LARGE SCALE GENOMIC DNA]</scope>
    <source>
        <strain evidence="19">S238N-H82</strain>
    </source>
</reference>
<organism evidence="19 20">
    <name type="scientific">Branchiostoma floridae</name>
    <name type="common">Florida lancelet</name>
    <name type="synonym">Amphioxus</name>
    <dbReference type="NCBI Taxonomy" id="7739"/>
    <lineage>
        <taxon>Eukaryota</taxon>
        <taxon>Metazoa</taxon>
        <taxon>Chordata</taxon>
        <taxon>Cephalochordata</taxon>
        <taxon>Leptocardii</taxon>
        <taxon>Amphioxiformes</taxon>
        <taxon>Branchiostomatidae</taxon>
        <taxon>Branchiostoma</taxon>
    </lineage>
</organism>
<evidence type="ECO:0000259" key="17">
    <source>
        <dbReference type="PROSITE" id="PS50038"/>
    </source>
</evidence>
<name>A0A9J7KGK1_BRAFL</name>
<dbReference type="SMART" id="SM00063">
    <property type="entry name" value="FRI"/>
    <property type="match status" value="1"/>
</dbReference>
<evidence type="ECO:0000256" key="5">
    <source>
        <dbReference type="ARBA" id="ARBA00022525"/>
    </source>
</evidence>
<dbReference type="FunFam" id="2.40.50.120:FF:000010">
    <property type="entry name" value="secreted frizzled-related protein 3"/>
    <property type="match status" value="1"/>
</dbReference>
<sequence>MAGKAAWFLPLLAAGLALLARDAGAALCEPITIPMCKKMPWNMTRMPNLLHHSTQENAKLAIEQYESLVNFQPSCSPDLLLFFLCSMYAPICTLEFSQEPIRPCKKVCEGARAACEPVVLAYNHTWPDHLKCDDLPVYELGVCISPEAIVTEEPPELVGPESTDSAEIREPGKSGNGRRKQEGLDEEDAVGFEYDDDVYESDDNNEKCPKCKRLKASYRNFEKKTYHYVLRVLVKGTETRGDQIATTVNVLEEWKHHAISVPKGEVQLWTNSTCKCPRLKVNQEYIIMGYEDSTKGRLLLLPDSMITNYSSRWQKRFKKWERRLKRPSGRKRRKGRKKPQGDSADPQSSRERRETDTGRLRRHNMEHGNES</sequence>
<dbReference type="FunFam" id="1.10.2000.10:FF:000005">
    <property type="entry name" value="secreted frizzled-related protein 4"/>
    <property type="match status" value="1"/>
</dbReference>
<dbReference type="GO" id="GO:0048731">
    <property type="term" value="P:system development"/>
    <property type="evidence" value="ECO:0007669"/>
    <property type="project" value="UniProtKB-ARBA"/>
</dbReference>
<evidence type="ECO:0000256" key="16">
    <source>
        <dbReference type="SAM" id="SignalP"/>
    </source>
</evidence>
<dbReference type="PROSITE" id="PS50189">
    <property type="entry name" value="NTR"/>
    <property type="match status" value="1"/>
</dbReference>
<dbReference type="AlphaFoldDB" id="A0A9J7KGK1"/>
<keyword evidence="10" id="KW-0325">Glycoprotein</keyword>
<keyword evidence="19" id="KW-1185">Reference proteome</keyword>
<feature type="signal peptide" evidence="16">
    <location>
        <begin position="1"/>
        <end position="25"/>
    </location>
</feature>
<evidence type="ECO:0000256" key="11">
    <source>
        <dbReference type="ARBA" id="ARBA00025169"/>
    </source>
</evidence>
<feature type="domain" description="FZ" evidence="17">
    <location>
        <begin position="23"/>
        <end position="146"/>
    </location>
</feature>
<comment type="similarity">
    <text evidence="2">Belongs to the secreted frizzled-related protein (sFRP) family.</text>
</comment>
<evidence type="ECO:0000259" key="18">
    <source>
        <dbReference type="PROSITE" id="PS50189"/>
    </source>
</evidence>
<dbReference type="GO" id="GO:0005615">
    <property type="term" value="C:extracellular space"/>
    <property type="evidence" value="ECO:0000318"/>
    <property type="project" value="GO_Central"/>
</dbReference>
<evidence type="ECO:0000256" key="10">
    <source>
        <dbReference type="ARBA" id="ARBA00023180"/>
    </source>
</evidence>
<evidence type="ECO:0000256" key="14">
    <source>
        <dbReference type="PROSITE-ProRule" id="PRU00090"/>
    </source>
</evidence>
<comment type="function">
    <text evidence="11">Soluble frizzled-related proteins (sFRPS) function as modulators of Wnt signaling through direct interaction with Wnts. They have a role in regulating cell growth and differentiation in specific cell types. SFRP3/FRZB appears to be involved in limb skeletogenesis. Antagonist of Wnt8 signaling. Regulates chondrocyte maturation and long bone development.</text>
</comment>
<keyword evidence="5" id="KW-0964">Secreted</keyword>
<evidence type="ECO:0000256" key="6">
    <source>
        <dbReference type="ARBA" id="ARBA00022687"/>
    </source>
</evidence>
<evidence type="ECO:0000256" key="8">
    <source>
        <dbReference type="ARBA" id="ARBA00022782"/>
    </source>
</evidence>
<dbReference type="GO" id="GO:0005737">
    <property type="term" value="C:cytoplasm"/>
    <property type="evidence" value="ECO:0000318"/>
    <property type="project" value="GO_Central"/>
</dbReference>
<evidence type="ECO:0000256" key="1">
    <source>
        <dbReference type="ARBA" id="ARBA00004613"/>
    </source>
</evidence>
<keyword evidence="7 16" id="KW-0732">Signal</keyword>
<feature type="chain" id="PRO_5039912175" description="Secreted frizzled-related protein 3" evidence="16">
    <location>
        <begin position="26"/>
        <end position="371"/>
    </location>
</feature>
<dbReference type="GO" id="GO:0030154">
    <property type="term" value="P:cell differentiation"/>
    <property type="evidence" value="ECO:0007669"/>
    <property type="project" value="UniProtKB-KW"/>
</dbReference>
<proteinExistence type="inferred from homology"/>
<keyword evidence="8" id="KW-0221">Differentiation</keyword>
<dbReference type="InterPro" id="IPR018933">
    <property type="entry name" value="Netrin_module_non-TIMP"/>
</dbReference>
<dbReference type="GO" id="GO:0060070">
    <property type="term" value="P:canonical Wnt signaling pathway"/>
    <property type="evidence" value="ECO:0000318"/>
    <property type="project" value="GO_Central"/>
</dbReference>
<dbReference type="PANTHER" id="PTHR11309">
    <property type="entry name" value="FRIZZLED"/>
    <property type="match status" value="1"/>
</dbReference>
<feature type="disulfide bond" evidence="14">
    <location>
        <begin position="108"/>
        <end position="132"/>
    </location>
</feature>
<evidence type="ECO:0000313" key="20">
    <source>
        <dbReference type="RefSeq" id="XP_035657958.1"/>
    </source>
</evidence>
<dbReference type="GO" id="GO:0045595">
    <property type="term" value="P:regulation of cell differentiation"/>
    <property type="evidence" value="ECO:0007669"/>
    <property type="project" value="UniProtKB-ARBA"/>
</dbReference>
<evidence type="ECO:0000256" key="9">
    <source>
        <dbReference type="ARBA" id="ARBA00023157"/>
    </source>
</evidence>
<feature type="compositionally biased region" description="Basic residues" evidence="15">
    <location>
        <begin position="324"/>
        <end position="338"/>
    </location>
</feature>
<dbReference type="SMART" id="SM00643">
    <property type="entry name" value="C345C"/>
    <property type="match status" value="1"/>
</dbReference>
<evidence type="ECO:0000256" key="12">
    <source>
        <dbReference type="ARBA" id="ARBA00029575"/>
    </source>
</evidence>